<dbReference type="InterPro" id="IPR001202">
    <property type="entry name" value="WW_dom"/>
</dbReference>
<accession>A0A2G9RYK1</accession>
<reference evidence="3" key="1">
    <citation type="journal article" date="2017" name="Nat. Commun.">
        <title>The North American bullfrog draft genome provides insight into hormonal regulation of long noncoding RNA.</title>
        <authorList>
            <person name="Hammond S.A."/>
            <person name="Warren R.L."/>
            <person name="Vandervalk B.P."/>
            <person name="Kucuk E."/>
            <person name="Khan H."/>
            <person name="Gibb E.A."/>
            <person name="Pandoh P."/>
            <person name="Kirk H."/>
            <person name="Zhao Y."/>
            <person name="Jones M."/>
            <person name="Mungall A.J."/>
            <person name="Coope R."/>
            <person name="Pleasance S."/>
            <person name="Moore R.A."/>
            <person name="Holt R.A."/>
            <person name="Round J.M."/>
            <person name="Ohora S."/>
            <person name="Walle B.V."/>
            <person name="Veldhoen N."/>
            <person name="Helbing C.C."/>
            <person name="Birol I."/>
        </authorList>
    </citation>
    <scope>NUCLEOTIDE SEQUENCE [LARGE SCALE GENOMIC DNA]</scope>
</reference>
<keyword evidence="3" id="KW-1185">Reference proteome</keyword>
<evidence type="ECO:0000259" key="1">
    <source>
        <dbReference type="PROSITE" id="PS50020"/>
    </source>
</evidence>
<dbReference type="PROSITE" id="PS50020">
    <property type="entry name" value="WW_DOMAIN_2"/>
    <property type="match status" value="1"/>
</dbReference>
<dbReference type="EMBL" id="KV929509">
    <property type="protein sequence ID" value="PIO32986.1"/>
    <property type="molecule type" value="Genomic_DNA"/>
</dbReference>
<evidence type="ECO:0000313" key="2">
    <source>
        <dbReference type="EMBL" id="PIO32986.1"/>
    </source>
</evidence>
<dbReference type="Gene3D" id="2.20.70.10">
    <property type="match status" value="1"/>
</dbReference>
<dbReference type="AlphaFoldDB" id="A0A2G9RYK1"/>
<dbReference type="CDD" id="cd00201">
    <property type="entry name" value="WW"/>
    <property type="match status" value="1"/>
</dbReference>
<proteinExistence type="predicted"/>
<dbReference type="Pfam" id="PF00397">
    <property type="entry name" value="WW"/>
    <property type="match status" value="1"/>
</dbReference>
<sequence>MNPQKIEDSSQVPLPPGWQCYMSPQGRRYYVNTVTNGRHVQFVSFRIEIRTHFLYYSEIWMYPNFRITIVTNLN</sequence>
<protein>
    <recommendedName>
        <fullName evidence="1">WW domain-containing protein</fullName>
    </recommendedName>
</protein>
<dbReference type="SUPFAM" id="SSF51045">
    <property type="entry name" value="WW domain"/>
    <property type="match status" value="1"/>
</dbReference>
<name>A0A2G9RYK1_AQUCT</name>
<organism evidence="2 3">
    <name type="scientific">Aquarana catesbeiana</name>
    <name type="common">American bullfrog</name>
    <name type="synonym">Rana catesbeiana</name>
    <dbReference type="NCBI Taxonomy" id="8400"/>
    <lineage>
        <taxon>Eukaryota</taxon>
        <taxon>Metazoa</taxon>
        <taxon>Chordata</taxon>
        <taxon>Craniata</taxon>
        <taxon>Vertebrata</taxon>
        <taxon>Euteleostomi</taxon>
        <taxon>Amphibia</taxon>
        <taxon>Batrachia</taxon>
        <taxon>Anura</taxon>
        <taxon>Neobatrachia</taxon>
        <taxon>Ranoidea</taxon>
        <taxon>Ranidae</taxon>
        <taxon>Aquarana</taxon>
    </lineage>
</organism>
<feature type="domain" description="WW" evidence="1">
    <location>
        <begin position="12"/>
        <end position="36"/>
    </location>
</feature>
<gene>
    <name evidence="2" type="ORF">AB205_0126670</name>
</gene>
<evidence type="ECO:0000313" key="3">
    <source>
        <dbReference type="Proteomes" id="UP000228934"/>
    </source>
</evidence>
<dbReference type="InterPro" id="IPR036020">
    <property type="entry name" value="WW_dom_sf"/>
</dbReference>
<dbReference type="Proteomes" id="UP000228934">
    <property type="component" value="Unassembled WGS sequence"/>
</dbReference>
<dbReference type="OrthoDB" id="28357at2759"/>